<gene>
    <name evidence="1" type="ORF">RJ641_004658</name>
</gene>
<dbReference type="EMBL" id="JBAMMX010000012">
    <property type="protein sequence ID" value="KAK6930564.1"/>
    <property type="molecule type" value="Genomic_DNA"/>
</dbReference>
<dbReference type="Proteomes" id="UP001370490">
    <property type="component" value="Unassembled WGS sequence"/>
</dbReference>
<dbReference type="AlphaFoldDB" id="A0AAN8VBV0"/>
<reference evidence="1 2" key="1">
    <citation type="submission" date="2023-12" db="EMBL/GenBank/DDBJ databases">
        <title>A high-quality genome assembly for Dillenia turbinata (Dilleniales).</title>
        <authorList>
            <person name="Chanderbali A."/>
        </authorList>
    </citation>
    <scope>NUCLEOTIDE SEQUENCE [LARGE SCALE GENOMIC DNA]</scope>
    <source>
        <strain evidence="1">LSX21</strain>
        <tissue evidence="1">Leaf</tissue>
    </source>
</reference>
<organism evidence="1 2">
    <name type="scientific">Dillenia turbinata</name>
    <dbReference type="NCBI Taxonomy" id="194707"/>
    <lineage>
        <taxon>Eukaryota</taxon>
        <taxon>Viridiplantae</taxon>
        <taxon>Streptophyta</taxon>
        <taxon>Embryophyta</taxon>
        <taxon>Tracheophyta</taxon>
        <taxon>Spermatophyta</taxon>
        <taxon>Magnoliopsida</taxon>
        <taxon>eudicotyledons</taxon>
        <taxon>Gunneridae</taxon>
        <taxon>Pentapetalae</taxon>
        <taxon>Dilleniales</taxon>
        <taxon>Dilleniaceae</taxon>
        <taxon>Dillenia</taxon>
    </lineage>
</organism>
<evidence type="ECO:0000313" key="2">
    <source>
        <dbReference type="Proteomes" id="UP001370490"/>
    </source>
</evidence>
<accession>A0AAN8VBV0</accession>
<keyword evidence="2" id="KW-1185">Reference proteome</keyword>
<evidence type="ECO:0000313" key="1">
    <source>
        <dbReference type="EMBL" id="KAK6930564.1"/>
    </source>
</evidence>
<protein>
    <submittedName>
        <fullName evidence="1">Uncharacterized protein</fullName>
    </submittedName>
</protein>
<name>A0AAN8VBV0_9MAGN</name>
<sequence>MGSSQEVPQQPPITSFSMEVAENPIWNLIKRVVRLVKGAFELSDEAIEVQIVGIVCRFELLHEENARLMETIVEKDHIIEELQKELAKF</sequence>
<comment type="caution">
    <text evidence="1">The sequence shown here is derived from an EMBL/GenBank/DDBJ whole genome shotgun (WGS) entry which is preliminary data.</text>
</comment>
<proteinExistence type="predicted"/>